<evidence type="ECO:0000313" key="4">
    <source>
        <dbReference type="EMBL" id="AYV86463.1"/>
    </source>
</evidence>
<keyword evidence="1" id="KW-0862">Zinc</keyword>
<feature type="domain" description="C3H1-type" evidence="3">
    <location>
        <begin position="1"/>
        <end position="30"/>
    </location>
</feature>
<name>A0A3G5AK14_9VIRU</name>
<organism evidence="4">
    <name type="scientific">Sylvanvirus sp</name>
    <dbReference type="NCBI Taxonomy" id="2487774"/>
    <lineage>
        <taxon>Viruses</taxon>
    </lineage>
</organism>
<gene>
    <name evidence="4" type="ORF">Sylvanvirus1_59</name>
</gene>
<dbReference type="GO" id="GO:0008270">
    <property type="term" value="F:zinc ion binding"/>
    <property type="evidence" value="ECO:0007669"/>
    <property type="project" value="UniProtKB-KW"/>
</dbReference>
<feature type="compositionally biased region" description="Acidic residues" evidence="2">
    <location>
        <begin position="107"/>
        <end position="129"/>
    </location>
</feature>
<dbReference type="PROSITE" id="PS50103">
    <property type="entry name" value="ZF_C3H1"/>
    <property type="match status" value="1"/>
</dbReference>
<keyword evidence="1" id="KW-0863">Zinc-finger</keyword>
<dbReference type="InterPro" id="IPR000571">
    <property type="entry name" value="Znf_CCCH"/>
</dbReference>
<feature type="region of interest" description="Disordered" evidence="2">
    <location>
        <begin position="100"/>
        <end position="134"/>
    </location>
</feature>
<reference evidence="4" key="1">
    <citation type="submission" date="2018-10" db="EMBL/GenBank/DDBJ databases">
        <title>Hidden diversity of soil giant viruses.</title>
        <authorList>
            <person name="Schulz F."/>
            <person name="Alteio L."/>
            <person name="Goudeau D."/>
            <person name="Ryan E.M."/>
            <person name="Malmstrom R.R."/>
            <person name="Blanchard J."/>
            <person name="Woyke T."/>
        </authorList>
    </citation>
    <scope>NUCLEOTIDE SEQUENCE</scope>
    <source>
        <strain evidence="4">SYV1</strain>
    </source>
</reference>
<evidence type="ECO:0000256" key="2">
    <source>
        <dbReference type="SAM" id="MobiDB-lite"/>
    </source>
</evidence>
<evidence type="ECO:0000256" key="1">
    <source>
        <dbReference type="PROSITE-ProRule" id="PRU00723"/>
    </source>
</evidence>
<dbReference type="EMBL" id="MK072507">
    <property type="protein sequence ID" value="AYV86463.1"/>
    <property type="molecule type" value="Genomic_DNA"/>
</dbReference>
<proteinExistence type="predicted"/>
<accession>A0A3G5AK14</accession>
<keyword evidence="1" id="KW-0479">Metal-binding</keyword>
<sequence>MSSATPCKFFFGSSGYCKYANDCKFSHQQSSVSNSMIHAGANVGAYHGHSYPSYSNYHPATSSVPPVSTSASTFHSTTTNNSLSEEQYYQLYLDRQAEHEDTSFQEQDMDVESEDEEDEETEYENEDNDTNNINTINSSNYNSYPEPGQPLSIDQMPRCTVIGCNLIAISTSVDGKCPYCVHLEKELGRRFIKKKFSPCKNYPSCKRNAGPHRFCGYCHHTQKAQQYANTLRTKD</sequence>
<protein>
    <recommendedName>
        <fullName evidence="3">C3H1-type domain-containing protein</fullName>
    </recommendedName>
</protein>
<feature type="region of interest" description="Disordered" evidence="2">
    <location>
        <begin position="60"/>
        <end position="80"/>
    </location>
</feature>
<dbReference type="Gene3D" id="4.10.1000.10">
    <property type="entry name" value="Zinc finger, CCCH-type"/>
    <property type="match status" value="1"/>
</dbReference>
<evidence type="ECO:0000259" key="3">
    <source>
        <dbReference type="PROSITE" id="PS50103"/>
    </source>
</evidence>
<feature type="zinc finger region" description="C3H1-type" evidence="1">
    <location>
        <begin position="1"/>
        <end position="30"/>
    </location>
</feature>